<accession>A0A379C411</accession>
<evidence type="ECO:0000313" key="2">
    <source>
        <dbReference type="Proteomes" id="UP000255517"/>
    </source>
</evidence>
<dbReference type="EMBL" id="UGSZ01000001">
    <property type="protein sequence ID" value="SUB56327.1"/>
    <property type="molecule type" value="Genomic_DNA"/>
</dbReference>
<gene>
    <name evidence="1" type="ORF">NCTC13149_00097</name>
</gene>
<protein>
    <recommendedName>
        <fullName evidence="3">Nitrogen regulatory protein P-II</fullName>
    </recommendedName>
</protein>
<dbReference type="SUPFAM" id="SSF54913">
    <property type="entry name" value="GlnB-like"/>
    <property type="match status" value="1"/>
</dbReference>
<proteinExistence type="predicted"/>
<organism evidence="1 2">
    <name type="scientific">Peptoniphilus lacrimalis</name>
    <dbReference type="NCBI Taxonomy" id="33031"/>
    <lineage>
        <taxon>Bacteria</taxon>
        <taxon>Bacillati</taxon>
        <taxon>Bacillota</taxon>
        <taxon>Tissierellia</taxon>
        <taxon>Tissierellales</taxon>
        <taxon>Peptoniphilaceae</taxon>
        <taxon>Peptoniphilus</taxon>
    </lineage>
</organism>
<dbReference type="OrthoDB" id="9810781at2"/>
<reference evidence="1 2" key="1">
    <citation type="submission" date="2018-06" db="EMBL/GenBank/DDBJ databases">
        <authorList>
            <consortium name="Pathogen Informatics"/>
            <person name="Doyle S."/>
        </authorList>
    </citation>
    <scope>NUCLEOTIDE SEQUENCE [LARGE SCALE GENOMIC DNA]</scope>
    <source>
        <strain evidence="1 2">NCTC13149</strain>
    </source>
</reference>
<name>A0A379C411_9FIRM</name>
<evidence type="ECO:0008006" key="3">
    <source>
        <dbReference type="Google" id="ProtNLM"/>
    </source>
</evidence>
<dbReference type="STRING" id="1122949.GCA_000378725_00168"/>
<sequence>MKALFITINHEEHFRKLLKEFGKTGIRGGTILSSEGLAASQAEIAPELGLNYFRLFLNSGRPYNKTIFLVLEDDKVEEAKECVRHVVGNLNRENVGIMFTIDVDSFEGLTK</sequence>
<dbReference type="InterPro" id="IPR011322">
    <property type="entry name" value="N-reg_PII-like_a/b"/>
</dbReference>
<dbReference type="RefSeq" id="WP_019034224.1">
    <property type="nucleotide sequence ID" value="NZ_JASOZY010000001.1"/>
</dbReference>
<evidence type="ECO:0000313" key="1">
    <source>
        <dbReference type="EMBL" id="SUB56327.1"/>
    </source>
</evidence>
<dbReference type="AlphaFoldDB" id="A0A379C411"/>
<dbReference type="Proteomes" id="UP000255517">
    <property type="component" value="Unassembled WGS sequence"/>
</dbReference>